<sequence>MAFGWRETADGLCIEAVFEAADDEPAADGLQRYDALPALLEALCRQADDGRPASISREVLGALRDELRRGQQARRQLDSLRDHLGAAAALLWPQTPRDTLPF</sequence>
<dbReference type="AlphaFoldDB" id="A0A317N139"/>
<evidence type="ECO:0000313" key="1">
    <source>
        <dbReference type="EMBL" id="PWV65983.1"/>
    </source>
</evidence>
<protein>
    <submittedName>
        <fullName evidence="1">Uncharacterized protein</fullName>
    </submittedName>
</protein>
<comment type="caution">
    <text evidence="1">The sequence shown here is derived from an EMBL/GenBank/DDBJ whole genome shotgun (WGS) entry which is preliminary data.</text>
</comment>
<dbReference type="Proteomes" id="UP000246569">
    <property type="component" value="Unassembled WGS sequence"/>
</dbReference>
<proteinExistence type="predicted"/>
<name>A0A317N139_9GAMM</name>
<organism evidence="1 2">
    <name type="scientific">Plasticicumulans acidivorans</name>
    <dbReference type="NCBI Taxonomy" id="886464"/>
    <lineage>
        <taxon>Bacteria</taxon>
        <taxon>Pseudomonadati</taxon>
        <taxon>Pseudomonadota</taxon>
        <taxon>Gammaproteobacteria</taxon>
        <taxon>Candidatus Competibacteraceae</taxon>
        <taxon>Plasticicumulans</taxon>
    </lineage>
</organism>
<dbReference type="EMBL" id="QGTJ01000001">
    <property type="protein sequence ID" value="PWV65983.1"/>
    <property type="molecule type" value="Genomic_DNA"/>
</dbReference>
<reference evidence="1 2" key="1">
    <citation type="submission" date="2018-05" db="EMBL/GenBank/DDBJ databases">
        <title>Genomic Encyclopedia of Type Strains, Phase IV (KMG-IV): sequencing the most valuable type-strain genomes for metagenomic binning, comparative biology and taxonomic classification.</title>
        <authorList>
            <person name="Goeker M."/>
        </authorList>
    </citation>
    <scope>NUCLEOTIDE SEQUENCE [LARGE SCALE GENOMIC DNA]</scope>
    <source>
        <strain evidence="1 2">DSM 23606</strain>
    </source>
</reference>
<gene>
    <name evidence="1" type="ORF">C7443_101469</name>
</gene>
<keyword evidence="2" id="KW-1185">Reference proteome</keyword>
<accession>A0A317N139</accession>
<evidence type="ECO:0000313" key="2">
    <source>
        <dbReference type="Proteomes" id="UP000246569"/>
    </source>
</evidence>